<dbReference type="PANTHER" id="PTHR12968">
    <property type="entry name" value="B9 DOMAIN-CONTAINING"/>
    <property type="match status" value="1"/>
</dbReference>
<comment type="similarity">
    <text evidence="6">Belongs to the B9D family.</text>
</comment>
<evidence type="ECO:0000313" key="8">
    <source>
        <dbReference type="EMBL" id="JAC68005.1"/>
    </source>
</evidence>
<evidence type="ECO:0000256" key="2">
    <source>
        <dbReference type="ARBA" id="ARBA00022490"/>
    </source>
</evidence>
<gene>
    <name evidence="8" type="ORF">TSPGSL018_9748</name>
</gene>
<keyword evidence="4" id="KW-0206">Cytoskeleton</keyword>
<evidence type="ECO:0000256" key="1">
    <source>
        <dbReference type="ARBA" id="ARBA00004120"/>
    </source>
</evidence>
<dbReference type="AlphaFoldDB" id="A0A061RBI4"/>
<keyword evidence="2" id="KW-0963">Cytoplasm</keyword>
<evidence type="ECO:0000256" key="5">
    <source>
        <dbReference type="ARBA" id="ARBA00023273"/>
    </source>
</evidence>
<organism evidence="8">
    <name type="scientific">Tetraselmis sp. GSL018</name>
    <dbReference type="NCBI Taxonomy" id="582737"/>
    <lineage>
        <taxon>Eukaryota</taxon>
        <taxon>Viridiplantae</taxon>
        <taxon>Chlorophyta</taxon>
        <taxon>core chlorophytes</taxon>
        <taxon>Chlorodendrophyceae</taxon>
        <taxon>Chlorodendrales</taxon>
        <taxon>Chlorodendraceae</taxon>
        <taxon>Tetraselmis</taxon>
    </lineage>
</organism>
<sequence>MAQHPTSFTVMITGQIESAEVPDCENAYCKYQVVHGEDWKFLDGQEDGMTQASRRSQGPDDSFVWNFPLDLTYNSTNVFGWPQIIVTVFSTAGGGAVMGYGCVHFPTCPGR</sequence>
<name>A0A061RBI4_9CHLO</name>
<evidence type="ECO:0000256" key="3">
    <source>
        <dbReference type="ARBA" id="ARBA00022794"/>
    </source>
</evidence>
<dbReference type="EMBL" id="GBEZ01018429">
    <property type="protein sequence ID" value="JAC68005.1"/>
    <property type="molecule type" value="Transcribed_RNA"/>
</dbReference>
<dbReference type="InterPro" id="IPR010796">
    <property type="entry name" value="C2_B9-type_dom"/>
</dbReference>
<keyword evidence="3" id="KW-0970">Cilium biogenesis/degradation</keyword>
<evidence type="ECO:0000256" key="4">
    <source>
        <dbReference type="ARBA" id="ARBA00023212"/>
    </source>
</evidence>
<protein>
    <recommendedName>
        <fullName evidence="7">B9 domain-containing protein 1</fullName>
    </recommendedName>
</protein>
<dbReference type="GO" id="GO:0036038">
    <property type="term" value="C:MKS complex"/>
    <property type="evidence" value="ECO:0007669"/>
    <property type="project" value="TreeGrafter"/>
</dbReference>
<dbReference type="PROSITE" id="PS51381">
    <property type="entry name" value="C2_B9"/>
    <property type="match status" value="1"/>
</dbReference>
<dbReference type="Pfam" id="PF07162">
    <property type="entry name" value="B9-C2"/>
    <property type="match status" value="1"/>
</dbReference>
<dbReference type="GO" id="GO:0060271">
    <property type="term" value="P:cilium assembly"/>
    <property type="evidence" value="ECO:0007669"/>
    <property type="project" value="TreeGrafter"/>
</dbReference>
<dbReference type="PANTHER" id="PTHR12968:SF1">
    <property type="entry name" value="B9 DOMAIN-CONTAINING PROTEIN 1"/>
    <property type="match status" value="1"/>
</dbReference>
<accession>A0A061RBI4</accession>
<proteinExistence type="inferred from homology"/>
<evidence type="ECO:0000256" key="7">
    <source>
        <dbReference type="ARBA" id="ARBA00039274"/>
    </source>
</evidence>
<evidence type="ECO:0000256" key="6">
    <source>
        <dbReference type="ARBA" id="ARBA00038411"/>
    </source>
</evidence>
<reference evidence="8" key="1">
    <citation type="submission" date="2014-05" db="EMBL/GenBank/DDBJ databases">
        <title>The transcriptome of the halophilic microalga Tetraselmis sp. GSL018 isolated from the Great Salt Lake, Utah.</title>
        <authorList>
            <person name="Jinkerson R.E."/>
            <person name="D'Adamo S."/>
            <person name="Posewitz M.C."/>
        </authorList>
    </citation>
    <scope>NUCLEOTIDE SEQUENCE</scope>
    <source>
        <strain evidence="8">GSL018</strain>
    </source>
</reference>
<keyword evidence="5" id="KW-0966">Cell projection</keyword>
<comment type="subcellular location">
    <subcellularLocation>
        <location evidence="1">Cytoplasm</location>
        <location evidence="1">Cytoskeleton</location>
        <location evidence="1">Cilium basal body</location>
    </subcellularLocation>
</comment>